<protein>
    <recommendedName>
        <fullName evidence="1">VWFA domain-containing protein</fullName>
    </recommendedName>
</protein>
<dbReference type="Gene3D" id="3.40.50.410">
    <property type="entry name" value="von Willebrand factor, type A domain"/>
    <property type="match status" value="1"/>
</dbReference>
<dbReference type="InterPro" id="IPR036465">
    <property type="entry name" value="vWFA_dom_sf"/>
</dbReference>
<dbReference type="Pfam" id="PF00092">
    <property type="entry name" value="VWA"/>
    <property type="match status" value="1"/>
</dbReference>
<evidence type="ECO:0000313" key="3">
    <source>
        <dbReference type="Proteomes" id="UP001217089"/>
    </source>
</evidence>
<dbReference type="SMART" id="SM00327">
    <property type="entry name" value="VWA"/>
    <property type="match status" value="1"/>
</dbReference>
<dbReference type="SUPFAM" id="SSF53300">
    <property type="entry name" value="vWA-like"/>
    <property type="match status" value="1"/>
</dbReference>
<dbReference type="CDD" id="cd01450">
    <property type="entry name" value="vWFA_subfamily_ECM"/>
    <property type="match status" value="1"/>
</dbReference>
<accession>A0ABQ9F1J2</accession>
<dbReference type="PANTHER" id="PTHR24020:SF84">
    <property type="entry name" value="VWFA DOMAIN-CONTAINING PROTEIN"/>
    <property type="match status" value="1"/>
</dbReference>
<proteinExistence type="predicted"/>
<evidence type="ECO:0000259" key="1">
    <source>
        <dbReference type="PROSITE" id="PS50234"/>
    </source>
</evidence>
<dbReference type="EMBL" id="JARBDR010000640">
    <property type="protein sequence ID" value="KAJ8310426.1"/>
    <property type="molecule type" value="Genomic_DNA"/>
</dbReference>
<dbReference type="PANTHER" id="PTHR24020">
    <property type="entry name" value="COLLAGEN ALPHA"/>
    <property type="match status" value="1"/>
</dbReference>
<comment type="caution">
    <text evidence="2">The sequence shown here is derived from an EMBL/GenBank/DDBJ whole genome shotgun (WGS) entry which is preliminary data.</text>
</comment>
<dbReference type="PROSITE" id="PS50234">
    <property type="entry name" value="VWFA"/>
    <property type="match status" value="1"/>
</dbReference>
<dbReference type="InterPro" id="IPR050525">
    <property type="entry name" value="ECM_Assembly_Org"/>
</dbReference>
<dbReference type="Proteomes" id="UP001217089">
    <property type="component" value="Unassembled WGS sequence"/>
</dbReference>
<name>A0ABQ9F1J2_TEGGR</name>
<organism evidence="2 3">
    <name type="scientific">Tegillarca granosa</name>
    <name type="common">Malaysian cockle</name>
    <name type="synonym">Anadara granosa</name>
    <dbReference type="NCBI Taxonomy" id="220873"/>
    <lineage>
        <taxon>Eukaryota</taxon>
        <taxon>Metazoa</taxon>
        <taxon>Spiralia</taxon>
        <taxon>Lophotrochozoa</taxon>
        <taxon>Mollusca</taxon>
        <taxon>Bivalvia</taxon>
        <taxon>Autobranchia</taxon>
        <taxon>Pteriomorphia</taxon>
        <taxon>Arcoida</taxon>
        <taxon>Arcoidea</taxon>
        <taxon>Arcidae</taxon>
        <taxon>Tegillarca</taxon>
    </lineage>
</organism>
<keyword evidence="3" id="KW-1185">Reference proteome</keyword>
<feature type="domain" description="VWFA" evidence="1">
    <location>
        <begin position="48"/>
        <end position="195"/>
    </location>
</feature>
<gene>
    <name evidence="2" type="ORF">KUTeg_012291</name>
</gene>
<sequence>MNRRGFQITLCWGLPYGGKNIQYDDVGMQTDPHTWFNSLQSDDIMGNGPDDLATGVMRVGAVSFGDKVRLQFGLGVYSNRKDINSSIQKIIPVGGARNTDMALEFFKRRGFAYPEARKNVGQVLIMFVTGPSSNIERTLDQANYLKRQGVYIYVIKIGSDINHTEMIKMASTPSMDYAISESLVSLLRVKVCDDQPAGSTKSSQACVARRPVDPHFCCG</sequence>
<evidence type="ECO:0000313" key="2">
    <source>
        <dbReference type="EMBL" id="KAJ8310426.1"/>
    </source>
</evidence>
<dbReference type="InterPro" id="IPR002035">
    <property type="entry name" value="VWF_A"/>
</dbReference>
<reference evidence="2 3" key="1">
    <citation type="submission" date="2022-12" db="EMBL/GenBank/DDBJ databases">
        <title>Chromosome-level genome of Tegillarca granosa.</title>
        <authorList>
            <person name="Kim J."/>
        </authorList>
    </citation>
    <scope>NUCLEOTIDE SEQUENCE [LARGE SCALE GENOMIC DNA]</scope>
    <source>
        <strain evidence="2">Teg-2019</strain>
        <tissue evidence="2">Adductor muscle</tissue>
    </source>
</reference>